<dbReference type="CDD" id="cd00413">
    <property type="entry name" value="Glyco_hydrolase_16"/>
    <property type="match status" value="1"/>
</dbReference>
<dbReference type="PANTHER" id="PTHR38121:SF5">
    <property type="entry name" value="GH16 DOMAIN-CONTAINING PROTEIN"/>
    <property type="match status" value="1"/>
</dbReference>
<feature type="signal peptide" evidence="2">
    <location>
        <begin position="1"/>
        <end position="25"/>
    </location>
</feature>
<keyword evidence="5" id="KW-1185">Reference proteome</keyword>
<dbReference type="EMBL" id="MU002015">
    <property type="protein sequence ID" value="KAF2791522.1"/>
    <property type="molecule type" value="Genomic_DNA"/>
</dbReference>
<proteinExistence type="predicted"/>
<protein>
    <submittedName>
        <fullName evidence="4">Glycoside hydrolase family 16 protein</fullName>
    </submittedName>
</protein>
<feature type="transmembrane region" description="Helical" evidence="1">
    <location>
        <begin position="359"/>
        <end position="381"/>
    </location>
</feature>
<evidence type="ECO:0000256" key="2">
    <source>
        <dbReference type="SAM" id="SignalP"/>
    </source>
</evidence>
<keyword evidence="1" id="KW-1133">Transmembrane helix</keyword>
<sequence>MFSMLRDAVGAMPWLILAMSQLTNAACECGYSVNSTSGNQFASYTDLMENDFLHTVVDNITEAGWRVQVYNVSAEDARGPYGKQFELQNVESNPLKDKFSWSGDSENGGDPGLRLWVRGDHSKGLVGGAEMASVRDDVLYGSFRVAMKLSSTSGTCGAFFWFYNNSQEIDMEFLSKEFNNSQGAVNLVMQTPMSVVHGYDASNTSAFKIQALPFRPDEKVHEYRFDWAPGSVNFFVDGAWVYEMTENIPVDAGRMFMNHWSNGDPLWSAGPPGADTSMSVTYVKSYFNTTNTAKNDAYKKRCANWNATQVCQIPDQTVAPDPSGADGNKTANTYFFTLDGDDHAPGQEVFKTTNGASSLFASSSFSIYIPVIVALFSWAFAL</sequence>
<name>A0A6A6X5D9_9PLEO</name>
<accession>A0A6A6X5D9</accession>
<keyword evidence="1" id="KW-0812">Transmembrane</keyword>
<keyword evidence="1" id="KW-0472">Membrane</keyword>
<dbReference type="InterPro" id="IPR013320">
    <property type="entry name" value="ConA-like_dom_sf"/>
</dbReference>
<evidence type="ECO:0000256" key="1">
    <source>
        <dbReference type="SAM" id="Phobius"/>
    </source>
</evidence>
<feature type="chain" id="PRO_5025517113" evidence="2">
    <location>
        <begin position="26"/>
        <end position="382"/>
    </location>
</feature>
<organism evidence="4 5">
    <name type="scientific">Melanomma pulvis-pyrius CBS 109.77</name>
    <dbReference type="NCBI Taxonomy" id="1314802"/>
    <lineage>
        <taxon>Eukaryota</taxon>
        <taxon>Fungi</taxon>
        <taxon>Dikarya</taxon>
        <taxon>Ascomycota</taxon>
        <taxon>Pezizomycotina</taxon>
        <taxon>Dothideomycetes</taxon>
        <taxon>Pleosporomycetidae</taxon>
        <taxon>Pleosporales</taxon>
        <taxon>Melanommataceae</taxon>
        <taxon>Melanomma</taxon>
    </lineage>
</organism>
<dbReference type="GO" id="GO:0004553">
    <property type="term" value="F:hydrolase activity, hydrolyzing O-glycosyl compounds"/>
    <property type="evidence" value="ECO:0007669"/>
    <property type="project" value="InterPro"/>
</dbReference>
<dbReference type="OrthoDB" id="25131at2759"/>
<evidence type="ECO:0000313" key="4">
    <source>
        <dbReference type="EMBL" id="KAF2791522.1"/>
    </source>
</evidence>
<feature type="domain" description="GH16" evidence="3">
    <location>
        <begin position="35"/>
        <end position="291"/>
    </location>
</feature>
<dbReference type="AlphaFoldDB" id="A0A6A6X5D9"/>
<dbReference type="Proteomes" id="UP000799757">
    <property type="component" value="Unassembled WGS sequence"/>
</dbReference>
<keyword evidence="4" id="KW-0378">Hydrolase</keyword>
<reference evidence="4" key="1">
    <citation type="journal article" date="2020" name="Stud. Mycol.">
        <title>101 Dothideomycetes genomes: a test case for predicting lifestyles and emergence of pathogens.</title>
        <authorList>
            <person name="Haridas S."/>
            <person name="Albert R."/>
            <person name="Binder M."/>
            <person name="Bloem J."/>
            <person name="Labutti K."/>
            <person name="Salamov A."/>
            <person name="Andreopoulos B."/>
            <person name="Baker S."/>
            <person name="Barry K."/>
            <person name="Bills G."/>
            <person name="Bluhm B."/>
            <person name="Cannon C."/>
            <person name="Castanera R."/>
            <person name="Culley D."/>
            <person name="Daum C."/>
            <person name="Ezra D."/>
            <person name="Gonzalez J."/>
            <person name="Henrissat B."/>
            <person name="Kuo A."/>
            <person name="Liang C."/>
            <person name="Lipzen A."/>
            <person name="Lutzoni F."/>
            <person name="Magnuson J."/>
            <person name="Mondo S."/>
            <person name="Nolan M."/>
            <person name="Ohm R."/>
            <person name="Pangilinan J."/>
            <person name="Park H.-J."/>
            <person name="Ramirez L."/>
            <person name="Alfaro M."/>
            <person name="Sun H."/>
            <person name="Tritt A."/>
            <person name="Yoshinaga Y."/>
            <person name="Zwiers L.-H."/>
            <person name="Turgeon B."/>
            <person name="Goodwin S."/>
            <person name="Spatafora J."/>
            <person name="Crous P."/>
            <person name="Grigoriev I."/>
        </authorList>
    </citation>
    <scope>NUCLEOTIDE SEQUENCE</scope>
    <source>
        <strain evidence="4">CBS 109.77</strain>
    </source>
</reference>
<keyword evidence="2" id="KW-0732">Signal</keyword>
<evidence type="ECO:0000313" key="5">
    <source>
        <dbReference type="Proteomes" id="UP000799757"/>
    </source>
</evidence>
<dbReference type="SUPFAM" id="SSF49899">
    <property type="entry name" value="Concanavalin A-like lectins/glucanases"/>
    <property type="match status" value="1"/>
</dbReference>
<evidence type="ECO:0000259" key="3">
    <source>
        <dbReference type="PROSITE" id="PS51762"/>
    </source>
</evidence>
<dbReference type="Pfam" id="PF00722">
    <property type="entry name" value="Glyco_hydro_16"/>
    <property type="match status" value="1"/>
</dbReference>
<dbReference type="InterPro" id="IPR000757">
    <property type="entry name" value="Beta-glucanase-like"/>
</dbReference>
<gene>
    <name evidence="4" type="ORF">K505DRAFT_64998</name>
</gene>
<dbReference type="Gene3D" id="2.60.120.200">
    <property type="match status" value="1"/>
</dbReference>
<dbReference type="PANTHER" id="PTHR38121">
    <property type="entry name" value="GH16 DOMAIN-CONTAINING PROTEIN"/>
    <property type="match status" value="1"/>
</dbReference>
<dbReference type="GO" id="GO:0005975">
    <property type="term" value="P:carbohydrate metabolic process"/>
    <property type="evidence" value="ECO:0007669"/>
    <property type="project" value="InterPro"/>
</dbReference>
<dbReference type="PROSITE" id="PS51762">
    <property type="entry name" value="GH16_2"/>
    <property type="match status" value="1"/>
</dbReference>